<proteinExistence type="predicted"/>
<evidence type="ECO:0000256" key="3">
    <source>
        <dbReference type="ARBA" id="ARBA00023163"/>
    </source>
</evidence>
<dbReference type="RefSeq" id="WP_189393087.1">
    <property type="nucleotide sequence ID" value="NZ_BMZN01000004.1"/>
</dbReference>
<dbReference type="Proteomes" id="UP000608923">
    <property type="component" value="Unassembled WGS sequence"/>
</dbReference>
<dbReference type="Pfam" id="PF00440">
    <property type="entry name" value="TetR_N"/>
    <property type="match status" value="1"/>
</dbReference>
<sequence length="183" mass="21002">MKKLTRDDWIEAGLKTLDLEGYTAISGERLARRLNVTRGSFYHHFRSREDFIRALLSTWEEDYTARMLEYAAQGQGPVDVLRRYMHIAADKQPTREVAIRAWALHDPLVAEYQARVDATRQAFAIKTSQRAFPLSKYSETVGEIAHLCFIGGQQSGVRHNAARFGNLLDNALDLFTTRPKFQR</sequence>
<keyword evidence="1" id="KW-0805">Transcription regulation</keyword>
<evidence type="ECO:0000259" key="5">
    <source>
        <dbReference type="PROSITE" id="PS50977"/>
    </source>
</evidence>
<keyword evidence="2 4" id="KW-0238">DNA-binding</keyword>
<dbReference type="SUPFAM" id="SSF46689">
    <property type="entry name" value="Homeodomain-like"/>
    <property type="match status" value="1"/>
</dbReference>
<evidence type="ECO:0000256" key="4">
    <source>
        <dbReference type="PROSITE-ProRule" id="PRU00335"/>
    </source>
</evidence>
<keyword evidence="7" id="KW-1185">Reference proteome</keyword>
<evidence type="ECO:0000313" key="6">
    <source>
        <dbReference type="EMBL" id="GHC53287.1"/>
    </source>
</evidence>
<dbReference type="InterPro" id="IPR009057">
    <property type="entry name" value="Homeodomain-like_sf"/>
</dbReference>
<name>A0A8H9ILV6_9BURK</name>
<feature type="DNA-binding region" description="H-T-H motif" evidence="4">
    <location>
        <begin position="26"/>
        <end position="45"/>
    </location>
</feature>
<reference evidence="7" key="1">
    <citation type="journal article" date="2019" name="Int. J. Syst. Evol. Microbiol.">
        <title>The Global Catalogue of Microorganisms (GCM) 10K type strain sequencing project: providing services to taxonomists for standard genome sequencing and annotation.</title>
        <authorList>
            <consortium name="The Broad Institute Genomics Platform"/>
            <consortium name="The Broad Institute Genome Sequencing Center for Infectious Disease"/>
            <person name="Wu L."/>
            <person name="Ma J."/>
        </authorList>
    </citation>
    <scope>NUCLEOTIDE SEQUENCE [LARGE SCALE GENOMIC DNA]</scope>
    <source>
        <strain evidence="7">KCTC 42083</strain>
    </source>
</reference>
<dbReference type="EMBL" id="BMZN01000004">
    <property type="protein sequence ID" value="GHC53287.1"/>
    <property type="molecule type" value="Genomic_DNA"/>
</dbReference>
<feature type="domain" description="HTH tetR-type" evidence="5">
    <location>
        <begin position="3"/>
        <end position="63"/>
    </location>
</feature>
<dbReference type="Gene3D" id="1.10.357.10">
    <property type="entry name" value="Tetracycline Repressor, domain 2"/>
    <property type="match status" value="1"/>
</dbReference>
<keyword evidence="3" id="KW-0804">Transcription</keyword>
<dbReference type="PANTHER" id="PTHR47506:SF6">
    <property type="entry name" value="HTH-TYPE TRANSCRIPTIONAL REPRESSOR NEMR"/>
    <property type="match status" value="1"/>
</dbReference>
<dbReference type="InterPro" id="IPR001647">
    <property type="entry name" value="HTH_TetR"/>
</dbReference>
<comment type="caution">
    <text evidence="6">The sequence shown here is derived from an EMBL/GenBank/DDBJ whole genome shotgun (WGS) entry which is preliminary data.</text>
</comment>
<dbReference type="PANTHER" id="PTHR47506">
    <property type="entry name" value="TRANSCRIPTIONAL REGULATORY PROTEIN"/>
    <property type="match status" value="1"/>
</dbReference>
<protein>
    <recommendedName>
        <fullName evidence="5">HTH tetR-type domain-containing protein</fullName>
    </recommendedName>
</protein>
<dbReference type="GO" id="GO:0003677">
    <property type="term" value="F:DNA binding"/>
    <property type="evidence" value="ECO:0007669"/>
    <property type="project" value="UniProtKB-UniRule"/>
</dbReference>
<organism evidence="6 7">
    <name type="scientific">Alcaligenes pakistanensis</name>
    <dbReference type="NCBI Taxonomy" id="1482717"/>
    <lineage>
        <taxon>Bacteria</taxon>
        <taxon>Pseudomonadati</taxon>
        <taxon>Pseudomonadota</taxon>
        <taxon>Betaproteobacteria</taxon>
        <taxon>Burkholderiales</taxon>
        <taxon>Alcaligenaceae</taxon>
        <taxon>Alcaligenes</taxon>
    </lineage>
</organism>
<evidence type="ECO:0000313" key="7">
    <source>
        <dbReference type="Proteomes" id="UP000608923"/>
    </source>
</evidence>
<dbReference type="AlphaFoldDB" id="A0A8H9ILV6"/>
<evidence type="ECO:0000256" key="1">
    <source>
        <dbReference type="ARBA" id="ARBA00023015"/>
    </source>
</evidence>
<accession>A0A8H9ILV6</accession>
<dbReference type="PROSITE" id="PS50977">
    <property type="entry name" value="HTH_TETR_2"/>
    <property type="match status" value="1"/>
</dbReference>
<evidence type="ECO:0000256" key="2">
    <source>
        <dbReference type="ARBA" id="ARBA00023125"/>
    </source>
</evidence>
<gene>
    <name evidence="6" type="ORF">GCM10010096_26980</name>
</gene>